<dbReference type="PANTHER" id="PTHR36435:SF1">
    <property type="entry name" value="CAAX AMINO TERMINAL PROTEASE FAMILY PROTEIN"/>
    <property type="match status" value="1"/>
</dbReference>
<keyword evidence="1" id="KW-0472">Membrane</keyword>
<feature type="transmembrane region" description="Helical" evidence="1">
    <location>
        <begin position="18"/>
        <end position="41"/>
    </location>
</feature>
<organism evidence="3 4">
    <name type="scientific">Mucilaginibacter ximonensis</name>
    <dbReference type="NCBI Taxonomy" id="538021"/>
    <lineage>
        <taxon>Bacteria</taxon>
        <taxon>Pseudomonadati</taxon>
        <taxon>Bacteroidota</taxon>
        <taxon>Sphingobacteriia</taxon>
        <taxon>Sphingobacteriales</taxon>
        <taxon>Sphingobacteriaceae</taxon>
        <taxon>Mucilaginibacter</taxon>
    </lineage>
</organism>
<dbReference type="EMBL" id="JBHUPD010000001">
    <property type="protein sequence ID" value="MFD2871011.1"/>
    <property type="molecule type" value="Genomic_DNA"/>
</dbReference>
<evidence type="ECO:0000313" key="3">
    <source>
        <dbReference type="EMBL" id="MFD2871011.1"/>
    </source>
</evidence>
<keyword evidence="1" id="KW-0812">Transmembrane</keyword>
<gene>
    <name evidence="3" type="ORF">ACFS5N_00945</name>
</gene>
<comment type="caution">
    <text evidence="3">The sequence shown here is derived from an EMBL/GenBank/DDBJ whole genome shotgun (WGS) entry which is preliminary data.</text>
</comment>
<dbReference type="RefSeq" id="WP_377181265.1">
    <property type="nucleotide sequence ID" value="NZ_JBHUPD010000001.1"/>
</dbReference>
<feature type="transmembrane region" description="Helical" evidence="1">
    <location>
        <begin position="47"/>
        <end position="65"/>
    </location>
</feature>
<keyword evidence="4" id="KW-1185">Reference proteome</keyword>
<accession>A0ABW5Y6T8</accession>
<feature type="transmembrane region" description="Helical" evidence="1">
    <location>
        <begin position="211"/>
        <end position="229"/>
    </location>
</feature>
<reference evidence="4" key="1">
    <citation type="journal article" date="2019" name="Int. J. Syst. Evol. Microbiol.">
        <title>The Global Catalogue of Microorganisms (GCM) 10K type strain sequencing project: providing services to taxonomists for standard genome sequencing and annotation.</title>
        <authorList>
            <consortium name="The Broad Institute Genomics Platform"/>
            <consortium name="The Broad Institute Genome Sequencing Center for Infectious Disease"/>
            <person name="Wu L."/>
            <person name="Ma J."/>
        </authorList>
    </citation>
    <scope>NUCLEOTIDE SEQUENCE [LARGE SCALE GENOMIC DNA]</scope>
    <source>
        <strain evidence="4">KCTC 22437</strain>
    </source>
</reference>
<dbReference type="Pfam" id="PF02517">
    <property type="entry name" value="Rce1-like"/>
    <property type="match status" value="1"/>
</dbReference>
<feature type="transmembrane region" description="Helical" evidence="1">
    <location>
        <begin position="187"/>
        <end position="204"/>
    </location>
</feature>
<feature type="transmembrane region" description="Helical" evidence="1">
    <location>
        <begin position="85"/>
        <end position="112"/>
    </location>
</feature>
<dbReference type="PANTHER" id="PTHR36435">
    <property type="entry name" value="SLR1288 PROTEIN"/>
    <property type="match status" value="1"/>
</dbReference>
<dbReference type="Proteomes" id="UP001597557">
    <property type="component" value="Unassembled WGS sequence"/>
</dbReference>
<evidence type="ECO:0000259" key="2">
    <source>
        <dbReference type="Pfam" id="PF02517"/>
    </source>
</evidence>
<protein>
    <submittedName>
        <fullName evidence="3">Type II CAAX prenyl endopeptidase Rce1 family protein</fullName>
    </submittedName>
</protein>
<proteinExistence type="predicted"/>
<dbReference type="InterPro" id="IPR052710">
    <property type="entry name" value="CAAX_protease"/>
</dbReference>
<feature type="transmembrane region" description="Helical" evidence="1">
    <location>
        <begin position="132"/>
        <end position="152"/>
    </location>
</feature>
<name>A0ABW5Y6T8_9SPHI</name>
<evidence type="ECO:0000256" key="1">
    <source>
        <dbReference type="SAM" id="Phobius"/>
    </source>
</evidence>
<dbReference type="InterPro" id="IPR003675">
    <property type="entry name" value="Rce1/LyrA-like_dom"/>
</dbReference>
<keyword evidence="1" id="KW-1133">Transmembrane helix</keyword>
<evidence type="ECO:0000313" key="4">
    <source>
        <dbReference type="Proteomes" id="UP001597557"/>
    </source>
</evidence>
<feature type="domain" description="CAAX prenyl protease 2/Lysostaphin resistance protein A-like" evidence="2">
    <location>
        <begin position="131"/>
        <end position="219"/>
    </location>
</feature>
<sequence>MESIEENSQEQNLSKAKIITGVVIAFLLPLLLSLGVAHLPVSYWTKIYASRIVFWAEVLLLWLYARKVEKQSLLILPEKKRGFEFVVTAVVILYLLTIAAQILSAIPVLMGYHEDTTVMRQIAHIVKGRPVLIFFISLTAGVCEEIIFRGYLLTRLSLLFKNQWAPVLLSSLLFAALHYKYNMPREYIFPFLIGVIFSIHYQRFGNIKPLIIVHFIIDVTGLMLASHFMK</sequence>